<protein>
    <submittedName>
        <fullName evidence="2">GNAT family N-acetyltransferase</fullName>
    </submittedName>
</protein>
<evidence type="ECO:0000313" key="3">
    <source>
        <dbReference type="Proteomes" id="UP001154420"/>
    </source>
</evidence>
<dbReference type="InterPro" id="IPR027365">
    <property type="entry name" value="GNAT_acetyltra_YdfB-like"/>
</dbReference>
<dbReference type="PROSITE" id="PS51186">
    <property type="entry name" value="GNAT"/>
    <property type="match status" value="1"/>
</dbReference>
<organism evidence="2 3">
    <name type="scientific">Parablautia muri</name>
    <dbReference type="NCBI Taxonomy" id="2320879"/>
    <lineage>
        <taxon>Bacteria</taxon>
        <taxon>Bacillati</taxon>
        <taxon>Bacillota</taxon>
        <taxon>Clostridia</taxon>
        <taxon>Lachnospirales</taxon>
        <taxon>Lachnospiraceae</taxon>
        <taxon>Parablautia</taxon>
    </lineage>
</organism>
<dbReference type="OrthoDB" id="7054616at2"/>
<proteinExistence type="predicted"/>
<sequence>MIFEIDQTQTAAPLFEGWQESVIWSCLQNVMGKLYGDAKENPVSAMILLGDFGFPAGKPSQELILEGPKMYGQWANTVDGAKGHVTGEENRMEGIIVPQNKAWADLIEENYGEKAKKVTRYAIKKEPGIFDRDKLQKVVDGLPEGYELKMIDEELFHRCGKIQWCRDWVSNYENYAMYQKYGLGAVVLKGGEPVSGAASYSGFLGGIEIEIDTREDYRRKGLAYICGAKLILECLSRNWYPSWDAQNKWSVALAEKLGYHFDHEYTAYEIYT</sequence>
<feature type="domain" description="N-acetyltransferase" evidence="1">
    <location>
        <begin position="143"/>
        <end position="272"/>
    </location>
</feature>
<evidence type="ECO:0000313" key="2">
    <source>
        <dbReference type="EMBL" id="NBJ92190.1"/>
    </source>
</evidence>
<dbReference type="SUPFAM" id="SSF55729">
    <property type="entry name" value="Acyl-CoA N-acyltransferases (Nat)"/>
    <property type="match status" value="1"/>
</dbReference>
<name>A0A9X5BE66_9FIRM</name>
<dbReference type="Gene3D" id="3.40.630.30">
    <property type="match status" value="1"/>
</dbReference>
<dbReference type="GO" id="GO:0016747">
    <property type="term" value="F:acyltransferase activity, transferring groups other than amino-acyl groups"/>
    <property type="evidence" value="ECO:0007669"/>
    <property type="project" value="InterPro"/>
</dbReference>
<evidence type="ECO:0000259" key="1">
    <source>
        <dbReference type="PROSITE" id="PS51186"/>
    </source>
</evidence>
<dbReference type="AlphaFoldDB" id="A0A9X5BE66"/>
<dbReference type="Gene3D" id="3.40.630.110">
    <property type="entry name" value="GNAT acetyltransferase-like"/>
    <property type="match status" value="1"/>
</dbReference>
<dbReference type="PANTHER" id="PTHR31143:SF2">
    <property type="entry name" value="FR47-LIKE DOMAIN-CONTAINING PROTEIN-RELATED"/>
    <property type="match status" value="1"/>
</dbReference>
<dbReference type="InterPro" id="IPR042573">
    <property type="entry name" value="GNAT_acetyltra_N"/>
</dbReference>
<reference evidence="2" key="1">
    <citation type="submission" date="2018-09" db="EMBL/GenBank/DDBJ databases">
        <title>Murine metabolic-syndrome-specific gut microbial biobank.</title>
        <authorList>
            <person name="Liu C."/>
        </authorList>
    </citation>
    <scope>NUCLEOTIDE SEQUENCE</scope>
    <source>
        <strain evidence="2">D42-62</strain>
    </source>
</reference>
<dbReference type="EMBL" id="QZDT01000006">
    <property type="protein sequence ID" value="NBJ92190.1"/>
    <property type="molecule type" value="Genomic_DNA"/>
</dbReference>
<dbReference type="InterPro" id="IPR016181">
    <property type="entry name" value="Acyl_CoA_acyltransferase"/>
</dbReference>
<comment type="caution">
    <text evidence="2">The sequence shown here is derived from an EMBL/GenBank/DDBJ whole genome shotgun (WGS) entry which is preliminary data.</text>
</comment>
<dbReference type="Proteomes" id="UP001154420">
    <property type="component" value="Unassembled WGS sequence"/>
</dbReference>
<dbReference type="InterPro" id="IPR000182">
    <property type="entry name" value="GNAT_dom"/>
</dbReference>
<dbReference type="RefSeq" id="WP_160559270.1">
    <property type="nucleotide sequence ID" value="NZ_QZDT01000006.1"/>
</dbReference>
<accession>A0A9X5BE66</accession>
<dbReference type="PANTHER" id="PTHR31143">
    <property type="match status" value="1"/>
</dbReference>
<keyword evidence="3" id="KW-1185">Reference proteome</keyword>
<gene>
    <name evidence="2" type="ORF">D5281_06185</name>
</gene>
<dbReference type="Pfam" id="PF12746">
    <property type="entry name" value="GNAT_acetyltran"/>
    <property type="match status" value="1"/>
</dbReference>